<evidence type="ECO:0000256" key="1">
    <source>
        <dbReference type="ARBA" id="ARBA00004651"/>
    </source>
</evidence>
<dbReference type="Proteomes" id="UP001524642">
    <property type="component" value="Unassembled WGS sequence"/>
</dbReference>
<keyword evidence="7 9" id="KW-1133">Transmembrane helix</keyword>
<evidence type="ECO:0000256" key="10">
    <source>
        <dbReference type="SAM" id="MobiDB-lite"/>
    </source>
</evidence>
<dbReference type="Pfam" id="PF12911">
    <property type="entry name" value="OppC_N"/>
    <property type="match status" value="1"/>
</dbReference>
<dbReference type="RefSeq" id="WP_257719045.1">
    <property type="nucleotide sequence ID" value="NZ_JANJOU010000033.1"/>
</dbReference>
<dbReference type="InterPro" id="IPR025966">
    <property type="entry name" value="OppC_N"/>
</dbReference>
<feature type="transmembrane region" description="Helical" evidence="9">
    <location>
        <begin position="74"/>
        <end position="96"/>
    </location>
</feature>
<feature type="domain" description="ABC transmembrane type-1" evidence="11">
    <location>
        <begin position="135"/>
        <end position="324"/>
    </location>
</feature>
<evidence type="ECO:0000256" key="7">
    <source>
        <dbReference type="ARBA" id="ARBA00022989"/>
    </source>
</evidence>
<evidence type="ECO:0000259" key="11">
    <source>
        <dbReference type="PROSITE" id="PS50928"/>
    </source>
</evidence>
<dbReference type="EMBL" id="JANJOU010000033">
    <property type="protein sequence ID" value="MCR0985398.1"/>
    <property type="molecule type" value="Genomic_DNA"/>
</dbReference>
<keyword evidence="4 9" id="KW-0812">Transmembrane</keyword>
<keyword evidence="13" id="KW-1185">Reference proteome</keyword>
<sequence length="336" mass="35787">MSKDSPIADAATPTAALEPVPDTAPEAALAPPPPQPGAAPSRRDWLLTDTPASRSQAAWGRRYQAWLAFRRNPLAMVGLGVVVVLLLLALLAPLLATHDPGAQELGNRLAAPSAAHWLGTDELGRDVWSRLLYGGRITLGMVVAVVLLVAPLGLLVGCIAGYAGGIWDRLLMRVTDVFLAFPRLILALAFVAAMKPGVESAVIAIALTAWPPYARLARAETLTIRRTDYVAAARMTGASPARIVMRHVMPMCLPSLVVRVTLDMSSIILTAAGLGFLGLGAQPPLPEWGTMIATARRFILEQWWVALMPGIAIFAASLAFNLLGDGLRDVLDPKQR</sequence>
<dbReference type="PANTHER" id="PTHR43386:SF1">
    <property type="entry name" value="D,D-DIPEPTIDE TRANSPORT SYSTEM PERMEASE PROTEIN DDPC-RELATED"/>
    <property type="match status" value="1"/>
</dbReference>
<dbReference type="InterPro" id="IPR035906">
    <property type="entry name" value="MetI-like_sf"/>
</dbReference>
<evidence type="ECO:0000256" key="9">
    <source>
        <dbReference type="RuleBase" id="RU363032"/>
    </source>
</evidence>
<keyword evidence="5" id="KW-0571">Peptide transport</keyword>
<comment type="caution">
    <text evidence="12">The sequence shown here is derived from an EMBL/GenBank/DDBJ whole genome shotgun (WGS) entry which is preliminary data.</text>
</comment>
<gene>
    <name evidence="12" type="ORF">NRP21_25435</name>
</gene>
<keyword evidence="8 9" id="KW-0472">Membrane</keyword>
<evidence type="ECO:0000256" key="8">
    <source>
        <dbReference type="ARBA" id="ARBA00023136"/>
    </source>
</evidence>
<proteinExistence type="inferred from homology"/>
<evidence type="ECO:0000256" key="2">
    <source>
        <dbReference type="ARBA" id="ARBA00022448"/>
    </source>
</evidence>
<dbReference type="Pfam" id="PF00528">
    <property type="entry name" value="BPD_transp_1"/>
    <property type="match status" value="1"/>
</dbReference>
<feature type="transmembrane region" description="Helical" evidence="9">
    <location>
        <begin position="256"/>
        <end position="282"/>
    </location>
</feature>
<evidence type="ECO:0000256" key="4">
    <source>
        <dbReference type="ARBA" id="ARBA00022692"/>
    </source>
</evidence>
<evidence type="ECO:0000313" key="13">
    <source>
        <dbReference type="Proteomes" id="UP001524642"/>
    </source>
</evidence>
<feature type="transmembrane region" description="Helical" evidence="9">
    <location>
        <begin position="137"/>
        <end position="162"/>
    </location>
</feature>
<dbReference type="CDD" id="cd06261">
    <property type="entry name" value="TM_PBP2"/>
    <property type="match status" value="1"/>
</dbReference>
<evidence type="ECO:0000313" key="12">
    <source>
        <dbReference type="EMBL" id="MCR0985398.1"/>
    </source>
</evidence>
<protein>
    <submittedName>
        <fullName evidence="12">ABC transporter permease</fullName>
    </submittedName>
</protein>
<reference evidence="12 13" key="1">
    <citation type="submission" date="2022-06" db="EMBL/GenBank/DDBJ databases">
        <title>Roseomonas CN29.</title>
        <authorList>
            <person name="Cheng Y."/>
            <person name="He X."/>
        </authorList>
    </citation>
    <scope>NUCLEOTIDE SEQUENCE [LARGE SCALE GENOMIC DNA]</scope>
    <source>
        <strain evidence="12 13">CN29</strain>
    </source>
</reference>
<evidence type="ECO:0000256" key="6">
    <source>
        <dbReference type="ARBA" id="ARBA00022927"/>
    </source>
</evidence>
<dbReference type="SUPFAM" id="SSF161098">
    <property type="entry name" value="MetI-like"/>
    <property type="match status" value="1"/>
</dbReference>
<accession>A0ABT1XD80</accession>
<dbReference type="InterPro" id="IPR050366">
    <property type="entry name" value="BP-dependent_transpt_permease"/>
</dbReference>
<comment type="subcellular location">
    <subcellularLocation>
        <location evidence="1 9">Cell membrane</location>
        <topology evidence="1 9">Multi-pass membrane protein</topology>
    </subcellularLocation>
</comment>
<feature type="region of interest" description="Disordered" evidence="10">
    <location>
        <begin position="1"/>
        <end position="44"/>
    </location>
</feature>
<comment type="similarity">
    <text evidence="9">Belongs to the binding-protein-dependent transport system permease family.</text>
</comment>
<keyword evidence="6" id="KW-0653">Protein transport</keyword>
<dbReference type="PANTHER" id="PTHR43386">
    <property type="entry name" value="OLIGOPEPTIDE TRANSPORT SYSTEM PERMEASE PROTEIN APPC"/>
    <property type="match status" value="1"/>
</dbReference>
<organism evidence="12 13">
    <name type="scientific">Roseomonas populi</name>
    <dbReference type="NCBI Taxonomy" id="3121582"/>
    <lineage>
        <taxon>Bacteria</taxon>
        <taxon>Pseudomonadati</taxon>
        <taxon>Pseudomonadota</taxon>
        <taxon>Alphaproteobacteria</taxon>
        <taxon>Acetobacterales</taxon>
        <taxon>Roseomonadaceae</taxon>
        <taxon>Roseomonas</taxon>
    </lineage>
</organism>
<dbReference type="PROSITE" id="PS50928">
    <property type="entry name" value="ABC_TM1"/>
    <property type="match status" value="1"/>
</dbReference>
<evidence type="ECO:0000256" key="3">
    <source>
        <dbReference type="ARBA" id="ARBA00022475"/>
    </source>
</evidence>
<evidence type="ECO:0000256" key="5">
    <source>
        <dbReference type="ARBA" id="ARBA00022856"/>
    </source>
</evidence>
<dbReference type="Gene3D" id="1.10.3720.10">
    <property type="entry name" value="MetI-like"/>
    <property type="match status" value="1"/>
</dbReference>
<name>A0ABT1XD80_9PROT</name>
<dbReference type="InterPro" id="IPR000515">
    <property type="entry name" value="MetI-like"/>
</dbReference>
<feature type="transmembrane region" description="Helical" evidence="9">
    <location>
        <begin position="302"/>
        <end position="324"/>
    </location>
</feature>
<keyword evidence="2 9" id="KW-0813">Transport</keyword>
<keyword evidence="3" id="KW-1003">Cell membrane</keyword>